<proteinExistence type="predicted"/>
<dbReference type="EMBL" id="JBEDUW010000003">
    <property type="protein sequence ID" value="KAK9939972.1"/>
    <property type="molecule type" value="Genomic_DNA"/>
</dbReference>
<dbReference type="AlphaFoldDB" id="A0AAW1XT29"/>
<dbReference type="Proteomes" id="UP001457282">
    <property type="component" value="Unassembled WGS sequence"/>
</dbReference>
<organism evidence="1 2">
    <name type="scientific">Rubus argutus</name>
    <name type="common">Southern blackberry</name>
    <dbReference type="NCBI Taxonomy" id="59490"/>
    <lineage>
        <taxon>Eukaryota</taxon>
        <taxon>Viridiplantae</taxon>
        <taxon>Streptophyta</taxon>
        <taxon>Embryophyta</taxon>
        <taxon>Tracheophyta</taxon>
        <taxon>Spermatophyta</taxon>
        <taxon>Magnoliopsida</taxon>
        <taxon>eudicotyledons</taxon>
        <taxon>Gunneridae</taxon>
        <taxon>Pentapetalae</taxon>
        <taxon>rosids</taxon>
        <taxon>fabids</taxon>
        <taxon>Rosales</taxon>
        <taxon>Rosaceae</taxon>
        <taxon>Rosoideae</taxon>
        <taxon>Rosoideae incertae sedis</taxon>
        <taxon>Rubus</taxon>
    </lineage>
</organism>
<name>A0AAW1XT29_RUBAR</name>
<accession>A0AAW1XT29</accession>
<comment type="caution">
    <text evidence="1">The sequence shown here is derived from an EMBL/GenBank/DDBJ whole genome shotgun (WGS) entry which is preliminary data.</text>
</comment>
<keyword evidence="2" id="KW-1185">Reference proteome</keyword>
<sequence length="79" mass="8382">MCGAGKMALPDLWRSSVIDGIVKRRGAALEALPELSSASMAVVAEKMCGAGKMALPDLWRSSVIDGIVKRRGAALEVRR</sequence>
<evidence type="ECO:0000313" key="1">
    <source>
        <dbReference type="EMBL" id="KAK9939972.1"/>
    </source>
</evidence>
<reference evidence="1 2" key="1">
    <citation type="journal article" date="2023" name="G3 (Bethesda)">
        <title>A chromosome-length genome assembly and annotation of blackberry (Rubus argutus, cv. 'Hillquist').</title>
        <authorList>
            <person name="Bruna T."/>
            <person name="Aryal R."/>
            <person name="Dudchenko O."/>
            <person name="Sargent D.J."/>
            <person name="Mead D."/>
            <person name="Buti M."/>
            <person name="Cavallini A."/>
            <person name="Hytonen T."/>
            <person name="Andres J."/>
            <person name="Pham M."/>
            <person name="Weisz D."/>
            <person name="Mascagni F."/>
            <person name="Usai G."/>
            <person name="Natali L."/>
            <person name="Bassil N."/>
            <person name="Fernandez G.E."/>
            <person name="Lomsadze A."/>
            <person name="Armour M."/>
            <person name="Olukolu B."/>
            <person name="Poorten T."/>
            <person name="Britton C."/>
            <person name="Davik J."/>
            <person name="Ashrafi H."/>
            <person name="Aiden E.L."/>
            <person name="Borodovsky M."/>
            <person name="Worthington M."/>
        </authorList>
    </citation>
    <scope>NUCLEOTIDE SEQUENCE [LARGE SCALE GENOMIC DNA]</scope>
    <source>
        <strain evidence="1">PI 553951</strain>
    </source>
</reference>
<evidence type="ECO:0000313" key="2">
    <source>
        <dbReference type="Proteomes" id="UP001457282"/>
    </source>
</evidence>
<gene>
    <name evidence="1" type="ORF">M0R45_016651</name>
</gene>
<protein>
    <submittedName>
        <fullName evidence="1">Uncharacterized protein</fullName>
    </submittedName>
</protein>